<dbReference type="GO" id="GO:0004519">
    <property type="term" value="F:endonuclease activity"/>
    <property type="evidence" value="ECO:0007669"/>
    <property type="project" value="InterPro"/>
</dbReference>
<protein>
    <recommendedName>
        <fullName evidence="2">Pre-rRNA-processing protein las1</fullName>
    </recommendedName>
</protein>
<dbReference type="GO" id="GO:0030687">
    <property type="term" value="C:preribosome, large subunit precursor"/>
    <property type="evidence" value="ECO:0007669"/>
    <property type="project" value="TreeGrafter"/>
</dbReference>
<name>A0A6N2C2U0_SOLCI</name>
<dbReference type="EMBL" id="RXGB01000949">
    <property type="protein sequence ID" value="TMX01056.1"/>
    <property type="molecule type" value="Genomic_DNA"/>
</dbReference>
<dbReference type="Pfam" id="PF04031">
    <property type="entry name" value="Las1"/>
    <property type="match status" value="1"/>
</dbReference>
<accession>A0A6N2C2U0</accession>
<dbReference type="PANTHER" id="PTHR15002:SF0">
    <property type="entry name" value="RIBOSOMAL BIOGENESIS PROTEIN LAS1L"/>
    <property type="match status" value="1"/>
</dbReference>
<reference evidence="1" key="1">
    <citation type="submission" date="2019-05" db="EMBL/GenBank/DDBJ databases">
        <title>The de novo reference genome and transcriptome assemblies of the wild tomato species Solanum chilense.</title>
        <authorList>
            <person name="Stam R."/>
            <person name="Nosenko T."/>
            <person name="Hoerger A.C."/>
            <person name="Stephan W."/>
            <person name="Seidel M.A."/>
            <person name="Kuhn J.M.M."/>
            <person name="Haberer G."/>
            <person name="Tellier A."/>
        </authorList>
    </citation>
    <scope>NUCLEOTIDE SEQUENCE</scope>
    <source>
        <tissue evidence="1">Mature leaves</tissue>
    </source>
</reference>
<dbReference type="PANTHER" id="PTHR15002">
    <property type="entry name" value="RIBOSOMAL BIOGENESIS PROTEIN LAS1L"/>
    <property type="match status" value="1"/>
</dbReference>
<dbReference type="InterPro" id="IPR007174">
    <property type="entry name" value="Las1"/>
</dbReference>
<dbReference type="GO" id="GO:0090730">
    <property type="term" value="C:Las1 complex"/>
    <property type="evidence" value="ECO:0007669"/>
    <property type="project" value="InterPro"/>
</dbReference>
<evidence type="ECO:0000313" key="1">
    <source>
        <dbReference type="EMBL" id="TMX01056.1"/>
    </source>
</evidence>
<dbReference type="GO" id="GO:0000470">
    <property type="term" value="P:maturation of LSU-rRNA"/>
    <property type="evidence" value="ECO:0007669"/>
    <property type="project" value="TreeGrafter"/>
</dbReference>
<comment type="caution">
    <text evidence="1">The sequence shown here is derived from an EMBL/GenBank/DDBJ whole genome shotgun (WGS) entry which is preliminary data.</text>
</comment>
<dbReference type="AlphaFoldDB" id="A0A6N2C2U0"/>
<sequence>MYLLNPCSNFPTSTMESLLGFIEPSADETVEGNSLALKLVPWISWDEWNSIRDSLFSSSTQSVAFALQRISTWRSRGCIPVAVDVTASVIEIQQKDPFFRKDLGGNALQSEEMLSMLYCMAIMRLVNGVVEKTRKKAEISIAEAANAIGIPRMLIDVRHEGSHRDLPSLQLVRLASTKALDWLKSYYWEPQKNVIRRDSTANLRNEIKHKLLEMAFCLKMKQTNSSHTSGKRMRLGQLCARNKFLPFISGNPPYSKSSEQFVSGSKKQITRAMKAILRLYTSSSSEVASVLLELMLQSVDSLNFPGDSENAPTIHETIDMHSAYDDWKPILKKLSNREPDLLLTLLRAALDKIETMGASKHQLGANESLLIGQLSYLCEQIVANLKTLKPLNNNDLAADGEDSSRKLSLPEATLQELLHKCLFLSSNNNNQLMKSGLVIAQMIGRNSFIDKLNKLCSLSVFDLEIIHSDPSTNNSESFLLSREEDSLRKAAQKLELIMRRVVKGNKMNTTDTGSQWVVAKTWKACPIGMLPHAFGSTGRLPILDFVDDSAEVAKSSDNEIPETNKCGCKREAASANECLNDPNTKKMRKTEEPGDNQYTEDMEIGNGHNDVPLEGSKGHLMIDGVWKKVSIEELRDIAAAVKIFDLTKAL</sequence>
<proteinExistence type="predicted"/>
<gene>
    <name evidence="1" type="ORF">EJD97_025306</name>
</gene>
<evidence type="ECO:0008006" key="2">
    <source>
        <dbReference type="Google" id="ProtNLM"/>
    </source>
</evidence>
<dbReference type="GO" id="GO:0000460">
    <property type="term" value="P:maturation of 5.8S rRNA"/>
    <property type="evidence" value="ECO:0007669"/>
    <property type="project" value="TreeGrafter"/>
</dbReference>
<organism evidence="1">
    <name type="scientific">Solanum chilense</name>
    <name type="common">Tomato</name>
    <name type="synonym">Lycopersicon chilense</name>
    <dbReference type="NCBI Taxonomy" id="4083"/>
    <lineage>
        <taxon>Eukaryota</taxon>
        <taxon>Viridiplantae</taxon>
        <taxon>Streptophyta</taxon>
        <taxon>Embryophyta</taxon>
        <taxon>Tracheophyta</taxon>
        <taxon>Spermatophyta</taxon>
        <taxon>Magnoliopsida</taxon>
        <taxon>eudicotyledons</taxon>
        <taxon>Gunneridae</taxon>
        <taxon>Pentapetalae</taxon>
        <taxon>asterids</taxon>
        <taxon>lamiids</taxon>
        <taxon>Solanales</taxon>
        <taxon>Solanaceae</taxon>
        <taxon>Solanoideae</taxon>
        <taxon>Solaneae</taxon>
        <taxon>Solanum</taxon>
        <taxon>Solanum subgen. Lycopersicon</taxon>
    </lineage>
</organism>